<dbReference type="PROSITE" id="PS00041">
    <property type="entry name" value="HTH_ARAC_FAMILY_1"/>
    <property type="match status" value="1"/>
</dbReference>
<dbReference type="PROSITE" id="PS01124">
    <property type="entry name" value="HTH_ARAC_FAMILY_2"/>
    <property type="match status" value="1"/>
</dbReference>
<dbReference type="Pfam" id="PF12833">
    <property type="entry name" value="HTH_18"/>
    <property type="match status" value="1"/>
</dbReference>
<keyword evidence="1" id="KW-0805">Transcription regulation</keyword>
<proteinExistence type="predicted"/>
<name>A0A1H3KDC3_9MICO</name>
<keyword evidence="6" id="KW-1185">Reference proteome</keyword>
<dbReference type="STRING" id="381665.SAMN05216554_0497"/>
<evidence type="ECO:0000313" key="5">
    <source>
        <dbReference type="EMBL" id="SDY49564.1"/>
    </source>
</evidence>
<dbReference type="GO" id="GO:0003700">
    <property type="term" value="F:DNA-binding transcription factor activity"/>
    <property type="evidence" value="ECO:0007669"/>
    <property type="project" value="InterPro"/>
</dbReference>
<feature type="domain" description="HTH araC/xylS-type" evidence="4">
    <location>
        <begin position="226"/>
        <end position="324"/>
    </location>
</feature>
<dbReference type="Proteomes" id="UP000198891">
    <property type="component" value="Unassembled WGS sequence"/>
</dbReference>
<dbReference type="EMBL" id="FNPZ01000001">
    <property type="protein sequence ID" value="SDY49564.1"/>
    <property type="molecule type" value="Genomic_DNA"/>
</dbReference>
<dbReference type="SMART" id="SM00342">
    <property type="entry name" value="HTH_ARAC"/>
    <property type="match status" value="1"/>
</dbReference>
<gene>
    <name evidence="5" type="ORF">SAMN05216554_0497</name>
</gene>
<evidence type="ECO:0000256" key="2">
    <source>
        <dbReference type="ARBA" id="ARBA00023125"/>
    </source>
</evidence>
<dbReference type="RefSeq" id="WP_175494086.1">
    <property type="nucleotide sequence ID" value="NZ_FNPZ01000001.1"/>
</dbReference>
<dbReference type="InterPro" id="IPR018062">
    <property type="entry name" value="HTH_AraC-typ_CS"/>
</dbReference>
<protein>
    <submittedName>
        <fullName evidence="5">AraC-type DNA-binding protein</fullName>
    </submittedName>
</protein>
<sequence length="324" mass="33699">MSSVPPSSAPPAADALGELLARLRYRALEVEMLELALGERRRPAAAPALYHLVSGSVCVATTSDHAAASAGSGACTLMRAGDVVLLPAAREHDITVVDDAHLMAVRLRPEPGPGVTPFSAGAGVAAGAGAGVASTPGHVEPRGIETAVVGLPELIVNCAQRDRPAVLAGLLDGMLEEQHSARADATSLAAGLATLIAAAVIRGWAEGRCAADGEGWRLAVRDPHIARAVEAIHADPGTKWSVAELARVANASRSVFAEQFRAAVGEPPLRYLARVRMQRAKQLLRDEHWSVGQTAAALGYCSDVAFSRAFRRVAGQSPSGFRRS</sequence>
<dbReference type="AlphaFoldDB" id="A0A1H3KDC3"/>
<dbReference type="PANTHER" id="PTHR46796">
    <property type="entry name" value="HTH-TYPE TRANSCRIPTIONAL ACTIVATOR RHAS-RELATED"/>
    <property type="match status" value="1"/>
</dbReference>
<dbReference type="InterPro" id="IPR009057">
    <property type="entry name" value="Homeodomain-like_sf"/>
</dbReference>
<dbReference type="Gene3D" id="1.10.10.60">
    <property type="entry name" value="Homeodomain-like"/>
    <property type="match status" value="2"/>
</dbReference>
<dbReference type="PANTHER" id="PTHR46796:SF7">
    <property type="entry name" value="ARAC FAMILY TRANSCRIPTIONAL REGULATOR"/>
    <property type="match status" value="1"/>
</dbReference>
<evidence type="ECO:0000259" key="4">
    <source>
        <dbReference type="PROSITE" id="PS01124"/>
    </source>
</evidence>
<reference evidence="5 6" key="1">
    <citation type="submission" date="2016-10" db="EMBL/GenBank/DDBJ databases">
        <authorList>
            <person name="de Groot N.N."/>
        </authorList>
    </citation>
    <scope>NUCLEOTIDE SEQUENCE [LARGE SCALE GENOMIC DNA]</scope>
    <source>
        <strain evidence="5 6">CGMCC 4.3491</strain>
    </source>
</reference>
<dbReference type="InterPro" id="IPR018060">
    <property type="entry name" value="HTH_AraC"/>
</dbReference>
<dbReference type="GO" id="GO:0043565">
    <property type="term" value="F:sequence-specific DNA binding"/>
    <property type="evidence" value="ECO:0007669"/>
    <property type="project" value="InterPro"/>
</dbReference>
<organism evidence="5 6">
    <name type="scientific">Herbiconiux ginsengi</name>
    <dbReference type="NCBI Taxonomy" id="381665"/>
    <lineage>
        <taxon>Bacteria</taxon>
        <taxon>Bacillati</taxon>
        <taxon>Actinomycetota</taxon>
        <taxon>Actinomycetes</taxon>
        <taxon>Micrococcales</taxon>
        <taxon>Microbacteriaceae</taxon>
        <taxon>Herbiconiux</taxon>
    </lineage>
</organism>
<dbReference type="InterPro" id="IPR050204">
    <property type="entry name" value="AraC_XylS_family_regulators"/>
</dbReference>
<keyword evidence="3" id="KW-0804">Transcription</keyword>
<evidence type="ECO:0000313" key="6">
    <source>
        <dbReference type="Proteomes" id="UP000198891"/>
    </source>
</evidence>
<keyword evidence="2 5" id="KW-0238">DNA-binding</keyword>
<accession>A0A1H3KDC3</accession>
<dbReference type="SUPFAM" id="SSF46689">
    <property type="entry name" value="Homeodomain-like"/>
    <property type="match status" value="2"/>
</dbReference>
<evidence type="ECO:0000256" key="3">
    <source>
        <dbReference type="ARBA" id="ARBA00023163"/>
    </source>
</evidence>
<evidence type="ECO:0000256" key="1">
    <source>
        <dbReference type="ARBA" id="ARBA00023015"/>
    </source>
</evidence>